<organism evidence="3 4">
    <name type="scientific">Buddleja alternifolia</name>
    <dbReference type="NCBI Taxonomy" id="168488"/>
    <lineage>
        <taxon>Eukaryota</taxon>
        <taxon>Viridiplantae</taxon>
        <taxon>Streptophyta</taxon>
        <taxon>Embryophyta</taxon>
        <taxon>Tracheophyta</taxon>
        <taxon>Spermatophyta</taxon>
        <taxon>Magnoliopsida</taxon>
        <taxon>eudicotyledons</taxon>
        <taxon>Gunneridae</taxon>
        <taxon>Pentapetalae</taxon>
        <taxon>asterids</taxon>
        <taxon>lamiids</taxon>
        <taxon>Lamiales</taxon>
        <taxon>Scrophulariaceae</taxon>
        <taxon>Buddlejeae</taxon>
        <taxon>Buddleja</taxon>
    </lineage>
</organism>
<dbReference type="SUPFAM" id="SSF48452">
    <property type="entry name" value="TPR-like"/>
    <property type="match status" value="1"/>
</dbReference>
<proteinExistence type="predicted"/>
<dbReference type="AlphaFoldDB" id="A0AAV6WV84"/>
<accession>A0AAV6WV84</accession>
<keyword evidence="4" id="KW-1185">Reference proteome</keyword>
<evidence type="ECO:0000313" key="3">
    <source>
        <dbReference type="EMBL" id="KAG8374609.1"/>
    </source>
</evidence>
<sequence>MKSMLLRTGSGSIPVQTPLISGSPTLSVTLPVHETSVAGEKNSSPSPRLSLHLGATRRSIRRSSSESDVVIRSELKSLSRLRSRSFPAMIPEADEYCLGSLTLKRGYAGELGFDGGGMNKNGVSGGGGNGSDGDDGYKIGAYYQQMLQSNPTNPLILRNYAKYLHEVERDVVKAEEYYGRAILASGGGDGELLCLYGKLIWETYKDESRAKSYFQQALHASPHDCTVLGSYGQFLWEAEGDEDEEMERANEEVVSAAAMIEAF</sequence>
<dbReference type="PANTHER" id="PTHR26312:SF123">
    <property type="entry name" value="TETRATRICOPEPTIDE REPEAT (TPR)-LIKE SUPERFAMILY PROTEIN"/>
    <property type="match status" value="1"/>
</dbReference>
<dbReference type="InterPro" id="IPR011990">
    <property type="entry name" value="TPR-like_helical_dom_sf"/>
</dbReference>
<reference evidence="3" key="1">
    <citation type="submission" date="2019-10" db="EMBL/GenBank/DDBJ databases">
        <authorList>
            <person name="Zhang R."/>
            <person name="Pan Y."/>
            <person name="Wang J."/>
            <person name="Ma R."/>
            <person name="Yu S."/>
        </authorList>
    </citation>
    <scope>NUCLEOTIDE SEQUENCE</scope>
    <source>
        <strain evidence="3">LA-IB0</strain>
        <tissue evidence="3">Leaf</tissue>
    </source>
</reference>
<evidence type="ECO:0000256" key="1">
    <source>
        <dbReference type="SAM" id="MobiDB-lite"/>
    </source>
</evidence>
<dbReference type="Proteomes" id="UP000826271">
    <property type="component" value="Unassembled WGS sequence"/>
</dbReference>
<dbReference type="Gene3D" id="1.25.40.10">
    <property type="entry name" value="Tetratricopeptide repeat domain"/>
    <property type="match status" value="1"/>
</dbReference>
<evidence type="ECO:0000313" key="4">
    <source>
        <dbReference type="Proteomes" id="UP000826271"/>
    </source>
</evidence>
<comment type="caution">
    <text evidence="3">The sequence shown here is derived from an EMBL/GenBank/DDBJ whole genome shotgun (WGS) entry which is preliminary data.</text>
</comment>
<evidence type="ECO:0000259" key="2">
    <source>
        <dbReference type="Pfam" id="PF25474"/>
    </source>
</evidence>
<feature type="region of interest" description="Disordered" evidence="1">
    <location>
        <begin position="36"/>
        <end position="65"/>
    </location>
</feature>
<feature type="domain" description="TmcB/TmcC TPR repeats" evidence="2">
    <location>
        <begin position="140"/>
        <end position="181"/>
    </location>
</feature>
<dbReference type="InterPro" id="IPR057352">
    <property type="entry name" value="TPR_TmcB/C"/>
</dbReference>
<name>A0AAV6WV84_9LAMI</name>
<dbReference type="EMBL" id="WHWC01000010">
    <property type="protein sequence ID" value="KAG8374609.1"/>
    <property type="molecule type" value="Genomic_DNA"/>
</dbReference>
<gene>
    <name evidence="3" type="ORF">BUALT_Bualt10G0013200</name>
</gene>
<dbReference type="Pfam" id="PF25474">
    <property type="entry name" value="TPR_TmcB"/>
    <property type="match status" value="1"/>
</dbReference>
<dbReference type="PANTHER" id="PTHR26312">
    <property type="entry name" value="TETRATRICOPEPTIDE REPEAT PROTEIN 5"/>
    <property type="match status" value="1"/>
</dbReference>
<protein>
    <recommendedName>
        <fullName evidence="2">TmcB/TmcC TPR repeats domain-containing protein</fullName>
    </recommendedName>
</protein>